<organism evidence="1 2">
    <name type="scientific">Terrimonas ginsenosidimutans</name>
    <dbReference type="NCBI Taxonomy" id="2908004"/>
    <lineage>
        <taxon>Bacteria</taxon>
        <taxon>Pseudomonadati</taxon>
        <taxon>Bacteroidota</taxon>
        <taxon>Chitinophagia</taxon>
        <taxon>Chitinophagales</taxon>
        <taxon>Chitinophagaceae</taxon>
        <taxon>Terrimonas</taxon>
    </lineage>
</organism>
<sequence length="186" mass="20430">MATNLIDTIQQNLGYPPLEKIDPNQQELKSDNGHKFTHELGQAAIPAVLAGLYKQSQSETGASQILEADPDAGALQLLFERKEDVAVEKVSRYTGVPAEKSRIAMERIAAEAVRLVQELVKNTPTPGKVKAIMGDQRHNILVYLPAAMQMGYLLGDNTLDDRTNKMEGPISSFMHKIEDKMAGKDS</sequence>
<keyword evidence="2" id="KW-1185">Reference proteome</keyword>
<protein>
    <submittedName>
        <fullName evidence="1">Uncharacterized protein</fullName>
    </submittedName>
</protein>
<dbReference type="RefSeq" id="WP_237875738.1">
    <property type="nucleotide sequence ID" value="NZ_JAKLTR010000018.1"/>
</dbReference>
<dbReference type="EMBL" id="JAKLTR010000018">
    <property type="protein sequence ID" value="MCG2617201.1"/>
    <property type="molecule type" value="Genomic_DNA"/>
</dbReference>
<evidence type="ECO:0000313" key="1">
    <source>
        <dbReference type="EMBL" id="MCG2617201.1"/>
    </source>
</evidence>
<proteinExistence type="predicted"/>
<reference evidence="1" key="1">
    <citation type="submission" date="2022-01" db="EMBL/GenBank/DDBJ databases">
        <authorList>
            <person name="Jo J.-H."/>
            <person name="Im W.-T."/>
        </authorList>
    </citation>
    <scope>NUCLEOTIDE SEQUENCE</scope>
    <source>
        <strain evidence="1">NA20</strain>
    </source>
</reference>
<name>A0ABS9KY04_9BACT</name>
<evidence type="ECO:0000313" key="2">
    <source>
        <dbReference type="Proteomes" id="UP001165367"/>
    </source>
</evidence>
<dbReference type="Proteomes" id="UP001165367">
    <property type="component" value="Unassembled WGS sequence"/>
</dbReference>
<gene>
    <name evidence="1" type="ORF">LZZ85_23095</name>
</gene>
<accession>A0ABS9KY04</accession>
<comment type="caution">
    <text evidence="1">The sequence shown here is derived from an EMBL/GenBank/DDBJ whole genome shotgun (WGS) entry which is preliminary data.</text>
</comment>